<dbReference type="PANTHER" id="PTHR24198:SF165">
    <property type="entry name" value="ANKYRIN REPEAT-CONTAINING PROTEIN-RELATED"/>
    <property type="match status" value="1"/>
</dbReference>
<evidence type="ECO:0000313" key="4">
    <source>
        <dbReference type="Proteomes" id="UP000050795"/>
    </source>
</evidence>
<reference evidence="4" key="1">
    <citation type="submission" date="2022-06" db="EMBL/GenBank/DDBJ databases">
        <authorList>
            <person name="Berger JAMES D."/>
            <person name="Berger JAMES D."/>
        </authorList>
    </citation>
    <scope>NUCLEOTIDE SEQUENCE [LARGE SCALE GENOMIC DNA]</scope>
</reference>
<feature type="repeat" description="ANK" evidence="3">
    <location>
        <begin position="106"/>
        <end position="138"/>
    </location>
</feature>
<evidence type="ECO:0000256" key="2">
    <source>
        <dbReference type="ARBA" id="ARBA00023043"/>
    </source>
</evidence>
<protein>
    <submittedName>
        <fullName evidence="5">ANK_REP_REGION domain-containing protein</fullName>
    </submittedName>
</protein>
<sequence length="165" mass="18787">MSRENHLDITEMFKQGESEQLTDLLLNFPSILNQQNENGDYLAHIAAQYGRSELIMLMARLGYNFNKYFNCLGYLPVHTACHYQQFDCLIALKLSGADLNAITESDFLTPLHIACITGSLPIVRYLLREAVQWNIVDLYGRTPGKLALIHNNLSIADEIFNYSRS</sequence>
<dbReference type="WBParaSite" id="TREG1_56310.1">
    <property type="protein sequence ID" value="TREG1_56310.1"/>
    <property type="gene ID" value="TREG1_56310"/>
</dbReference>
<dbReference type="InterPro" id="IPR002110">
    <property type="entry name" value="Ankyrin_rpt"/>
</dbReference>
<dbReference type="Pfam" id="PF12796">
    <property type="entry name" value="Ank_2"/>
    <property type="match status" value="1"/>
</dbReference>
<dbReference type="SUPFAM" id="SSF48403">
    <property type="entry name" value="Ankyrin repeat"/>
    <property type="match status" value="1"/>
</dbReference>
<dbReference type="PROSITE" id="PS50297">
    <property type="entry name" value="ANK_REP_REGION"/>
    <property type="match status" value="1"/>
</dbReference>
<keyword evidence="4" id="KW-1185">Reference proteome</keyword>
<accession>A0AA85JWZ5</accession>
<evidence type="ECO:0000256" key="3">
    <source>
        <dbReference type="PROSITE-ProRule" id="PRU00023"/>
    </source>
</evidence>
<name>A0AA85JWZ5_TRIRE</name>
<keyword evidence="1" id="KW-0677">Repeat</keyword>
<dbReference type="Proteomes" id="UP000050795">
    <property type="component" value="Unassembled WGS sequence"/>
</dbReference>
<evidence type="ECO:0000313" key="5">
    <source>
        <dbReference type="WBParaSite" id="TREG1_56310.1"/>
    </source>
</evidence>
<reference evidence="5" key="2">
    <citation type="submission" date="2023-11" db="UniProtKB">
        <authorList>
            <consortium name="WormBaseParasite"/>
        </authorList>
    </citation>
    <scope>IDENTIFICATION</scope>
</reference>
<dbReference type="PANTHER" id="PTHR24198">
    <property type="entry name" value="ANKYRIN REPEAT AND PROTEIN KINASE DOMAIN-CONTAINING PROTEIN"/>
    <property type="match status" value="1"/>
</dbReference>
<dbReference type="SMART" id="SM00248">
    <property type="entry name" value="ANK"/>
    <property type="match status" value="3"/>
</dbReference>
<dbReference type="AlphaFoldDB" id="A0AA85JWZ5"/>
<proteinExistence type="predicted"/>
<keyword evidence="2 3" id="KW-0040">ANK repeat</keyword>
<dbReference type="PROSITE" id="PS50088">
    <property type="entry name" value="ANK_REPEAT"/>
    <property type="match status" value="1"/>
</dbReference>
<organism evidence="4 5">
    <name type="scientific">Trichobilharzia regenti</name>
    <name type="common">Nasal bird schistosome</name>
    <dbReference type="NCBI Taxonomy" id="157069"/>
    <lineage>
        <taxon>Eukaryota</taxon>
        <taxon>Metazoa</taxon>
        <taxon>Spiralia</taxon>
        <taxon>Lophotrochozoa</taxon>
        <taxon>Platyhelminthes</taxon>
        <taxon>Trematoda</taxon>
        <taxon>Digenea</taxon>
        <taxon>Strigeidida</taxon>
        <taxon>Schistosomatoidea</taxon>
        <taxon>Schistosomatidae</taxon>
        <taxon>Trichobilharzia</taxon>
    </lineage>
</organism>
<dbReference type="Gene3D" id="1.25.40.20">
    <property type="entry name" value="Ankyrin repeat-containing domain"/>
    <property type="match status" value="1"/>
</dbReference>
<dbReference type="InterPro" id="IPR036770">
    <property type="entry name" value="Ankyrin_rpt-contain_sf"/>
</dbReference>
<evidence type="ECO:0000256" key="1">
    <source>
        <dbReference type="ARBA" id="ARBA00022737"/>
    </source>
</evidence>